<comment type="caution">
    <text evidence="2">The sequence shown here is derived from an EMBL/GenBank/DDBJ whole genome shotgun (WGS) entry which is preliminary data.</text>
</comment>
<reference evidence="2 3" key="1">
    <citation type="submission" date="2024-07" db="EMBL/GenBank/DDBJ databases">
        <title>Section-level genome sequencing and comparative genomics of Aspergillus sections Usti and Cavernicolus.</title>
        <authorList>
            <consortium name="Lawrence Berkeley National Laboratory"/>
            <person name="Nybo J.L."/>
            <person name="Vesth T.C."/>
            <person name="Theobald S."/>
            <person name="Frisvad J.C."/>
            <person name="Larsen T.O."/>
            <person name="Kjaerboelling I."/>
            <person name="Rothschild-Mancinelli K."/>
            <person name="Lyhne E.K."/>
            <person name="Kogle M.E."/>
            <person name="Barry K."/>
            <person name="Clum A."/>
            <person name="Na H."/>
            <person name="Ledsgaard L."/>
            <person name="Lin J."/>
            <person name="Lipzen A."/>
            <person name="Kuo A."/>
            <person name="Riley R."/>
            <person name="Mondo S."/>
            <person name="Labutti K."/>
            <person name="Haridas S."/>
            <person name="Pangalinan J."/>
            <person name="Salamov A.A."/>
            <person name="Simmons B.A."/>
            <person name="Magnuson J.K."/>
            <person name="Chen J."/>
            <person name="Drula E."/>
            <person name="Henrissat B."/>
            <person name="Wiebenga A."/>
            <person name="Lubbers R.J."/>
            <person name="Gomes A.C."/>
            <person name="Makela M.R."/>
            <person name="Stajich J."/>
            <person name="Grigoriev I.V."/>
            <person name="Mortensen U.H."/>
            <person name="De Vries R.P."/>
            <person name="Baker S.E."/>
            <person name="Andersen M.R."/>
        </authorList>
    </citation>
    <scope>NUCLEOTIDE SEQUENCE [LARGE SCALE GENOMIC DNA]</scope>
    <source>
        <strain evidence="2 3">CBS 588.65</strain>
    </source>
</reference>
<feature type="compositionally biased region" description="Acidic residues" evidence="1">
    <location>
        <begin position="260"/>
        <end position="276"/>
    </location>
</feature>
<organism evidence="2 3">
    <name type="scientific">Aspergillus granulosus</name>
    <dbReference type="NCBI Taxonomy" id="176169"/>
    <lineage>
        <taxon>Eukaryota</taxon>
        <taxon>Fungi</taxon>
        <taxon>Dikarya</taxon>
        <taxon>Ascomycota</taxon>
        <taxon>Pezizomycotina</taxon>
        <taxon>Eurotiomycetes</taxon>
        <taxon>Eurotiomycetidae</taxon>
        <taxon>Eurotiales</taxon>
        <taxon>Aspergillaceae</taxon>
        <taxon>Aspergillus</taxon>
        <taxon>Aspergillus subgen. Nidulantes</taxon>
    </lineage>
</organism>
<dbReference type="Proteomes" id="UP001610334">
    <property type="component" value="Unassembled WGS sequence"/>
</dbReference>
<feature type="region of interest" description="Disordered" evidence="1">
    <location>
        <begin position="216"/>
        <end position="278"/>
    </location>
</feature>
<dbReference type="EMBL" id="JBFXLT010000020">
    <property type="protein sequence ID" value="KAL2816982.1"/>
    <property type="molecule type" value="Genomic_DNA"/>
</dbReference>
<protein>
    <submittedName>
        <fullName evidence="2">Uncharacterized protein</fullName>
    </submittedName>
</protein>
<keyword evidence="3" id="KW-1185">Reference proteome</keyword>
<feature type="compositionally biased region" description="Acidic residues" evidence="1">
    <location>
        <begin position="216"/>
        <end position="253"/>
    </location>
</feature>
<evidence type="ECO:0000313" key="3">
    <source>
        <dbReference type="Proteomes" id="UP001610334"/>
    </source>
</evidence>
<evidence type="ECO:0000256" key="1">
    <source>
        <dbReference type="SAM" id="MobiDB-lite"/>
    </source>
</evidence>
<proteinExistence type="predicted"/>
<gene>
    <name evidence="2" type="ORF">BJX63DRAFT_132709</name>
</gene>
<name>A0ABR4HNC4_9EURO</name>
<evidence type="ECO:0000313" key="2">
    <source>
        <dbReference type="EMBL" id="KAL2816982.1"/>
    </source>
</evidence>
<sequence>MLTCPKPDLYLSLPIIERKRVVKRDRNRDYVYNFFLDELQIMENENGLVSCPLNALGEGDVDERYRLCFPGFVLEAKHHLVTQSNRIKAYCQAANASANALALLHNLITGSYANDPTDDDRPVVAMTLVGHKARLWLAGITSERKKLETFKTPGRRKTRRRYIRVKYHMQCVWKGDLHYEDEMTQLVCIIEELEQWMISDFRPFVSDRIALYEDADQWGALEDEETDTEESEGEGESNTDSDEQTDEDEDSDENWSPTGTDDESESGLDSDDEDLSEYERDIDRIDSLMDKVRASRLVFVTFHI</sequence>
<accession>A0ABR4HNC4</accession>